<dbReference type="PRINTS" id="PR00133">
    <property type="entry name" value="GLHYDRLASE3"/>
</dbReference>
<evidence type="ECO:0000256" key="8">
    <source>
        <dbReference type="ARBA" id="ARBA00026107"/>
    </source>
</evidence>
<comment type="similarity">
    <text evidence="2">Belongs to the glycosyl hydrolase 3 family.</text>
</comment>
<dbReference type="GO" id="GO:0046556">
    <property type="term" value="F:alpha-L-arabinofuranosidase activity"/>
    <property type="evidence" value="ECO:0007669"/>
    <property type="project" value="TreeGrafter"/>
</dbReference>
<dbReference type="GO" id="GO:0031222">
    <property type="term" value="P:arabinan catabolic process"/>
    <property type="evidence" value="ECO:0007669"/>
    <property type="project" value="TreeGrafter"/>
</dbReference>
<evidence type="ECO:0000256" key="7">
    <source>
        <dbReference type="ARBA" id="ARBA00024574"/>
    </source>
</evidence>
<dbReference type="PANTHER" id="PTHR42721">
    <property type="entry name" value="SUGAR HYDROLASE-RELATED"/>
    <property type="match status" value="1"/>
</dbReference>
<evidence type="ECO:0000256" key="1">
    <source>
        <dbReference type="ARBA" id="ARBA00004851"/>
    </source>
</evidence>
<accession>A0AAD5SVM1</accession>
<evidence type="ECO:0000313" key="12">
    <source>
        <dbReference type="Proteomes" id="UP001211907"/>
    </source>
</evidence>
<dbReference type="Pfam" id="PF00933">
    <property type="entry name" value="Glyco_hydro_3"/>
    <property type="match status" value="1"/>
</dbReference>
<dbReference type="Gene3D" id="2.60.40.10">
    <property type="entry name" value="Immunoglobulins"/>
    <property type="match status" value="1"/>
</dbReference>
<keyword evidence="4 9" id="KW-0732">Signal</keyword>
<dbReference type="InterPro" id="IPR036962">
    <property type="entry name" value="Glyco_hydro_3_N_sf"/>
</dbReference>
<dbReference type="SUPFAM" id="SSF52279">
    <property type="entry name" value="Beta-D-glucan exohydrolase, C-terminal domain"/>
    <property type="match status" value="1"/>
</dbReference>
<sequence length="797" mass="87062">MKLTAGKVPAIVIAILAVVFACAVDASKPGAFNNNNSHKQAVFEVSSRIDPCRNALLKTNALCNVSLPLTERASRFVAQLSLEEKVAQMGNNAPSIDRIGLSAYPWWNEALHGVCAHFCIQDNGKEYCATPFPTALAQAASFNMDLVWDIGIAISNEARAVHRFSDGDFGLNVWSPNINIYRDPRWGRGQETPGEDPFLTSMYGVHYVQSLQENVDGYPKLYATLKHYAVYNVEKNRNSFNAVVSTVDLHQTFLPAFKASIEKGKAGSVMCAYNAVNGIPACANNYLMRDLLREKWGFDGFVVSDCDAINDISSNHHYNKTVAEAAATALLAGNDLDCGGSYSKLKDAVIQKLIPESLVDESLTRLVKARLELGIFDPFESQKLNQLPLHTIDSPEHRALARDGARQSLVLLKNSYSSHGGLPLNKIPKSVAVIGPHAATTEGLLGIYLPSRFAPVTTLAQGFRNTFIGADFSTHTGCNNVGCEDGSSLNDAVELAARADLTIVCLGLDKSIEDEGRDRSHIDFPGYQLELLKRATKVSKNPVILVVIAGGSLDLSWAKISDKVGAVLYGFYPGEETANAIADVVLGKHSPAGRLPITFYKSDYINQVDLSAPVMREGPGRTYRFYQDEPLYPFGYGLSYADFSYIVSSSLPKQLTVGKKHWKGESAVAAPRIKFEVIVKNDGKSGFTSDHSVLAFVTMDISQCPLKQLFGFHSLRNVKPGQHKKVEFEWEPVMAFCVNKDGERVTVPGKYTLWIGDKKVHEVEVVFVGGSGNDLELIGQGHGKKADFAAEKLKVQN</sequence>
<comment type="caution">
    <text evidence="11">The sequence shown here is derived from an EMBL/GenBank/DDBJ whole genome shotgun (WGS) entry which is preliminary data.</text>
</comment>
<evidence type="ECO:0000256" key="3">
    <source>
        <dbReference type="ARBA" id="ARBA00022651"/>
    </source>
</evidence>
<dbReference type="AlphaFoldDB" id="A0AAD5SVM1"/>
<protein>
    <recommendedName>
        <fullName evidence="8">xylan 1,4-beta-xylosidase</fullName>
        <ecNumber evidence="8">3.2.1.37</ecNumber>
    </recommendedName>
</protein>
<evidence type="ECO:0000256" key="9">
    <source>
        <dbReference type="SAM" id="SignalP"/>
    </source>
</evidence>
<dbReference type="InterPro" id="IPR036881">
    <property type="entry name" value="Glyco_hydro_3_C_sf"/>
</dbReference>
<dbReference type="EMBL" id="JADGJH010001501">
    <property type="protein sequence ID" value="KAJ3112822.1"/>
    <property type="molecule type" value="Genomic_DNA"/>
</dbReference>
<proteinExistence type="inferred from homology"/>
<evidence type="ECO:0000256" key="5">
    <source>
        <dbReference type="ARBA" id="ARBA00022801"/>
    </source>
</evidence>
<keyword evidence="5" id="KW-0378">Hydrolase</keyword>
<dbReference type="InterPro" id="IPR044993">
    <property type="entry name" value="BXL"/>
</dbReference>
<dbReference type="InterPro" id="IPR013783">
    <property type="entry name" value="Ig-like_fold"/>
</dbReference>
<dbReference type="PROSITE" id="PS51257">
    <property type="entry name" value="PROKAR_LIPOPROTEIN"/>
    <property type="match status" value="1"/>
</dbReference>
<dbReference type="InterPro" id="IPR002772">
    <property type="entry name" value="Glyco_hydro_3_C"/>
</dbReference>
<reference evidence="11" key="1">
    <citation type="submission" date="2020-05" db="EMBL/GenBank/DDBJ databases">
        <title>Phylogenomic resolution of chytrid fungi.</title>
        <authorList>
            <person name="Stajich J.E."/>
            <person name="Amses K."/>
            <person name="Simmons R."/>
            <person name="Seto K."/>
            <person name="Myers J."/>
            <person name="Bonds A."/>
            <person name="Quandt C.A."/>
            <person name="Barry K."/>
            <person name="Liu P."/>
            <person name="Grigoriev I."/>
            <person name="Longcore J.E."/>
            <person name="James T.Y."/>
        </authorList>
    </citation>
    <scope>NUCLEOTIDE SEQUENCE</scope>
    <source>
        <strain evidence="11">JEL0513</strain>
    </source>
</reference>
<dbReference type="Gene3D" id="3.40.50.1700">
    <property type="entry name" value="Glycoside hydrolase family 3 C-terminal domain"/>
    <property type="match status" value="1"/>
</dbReference>
<dbReference type="InterPro" id="IPR017853">
    <property type="entry name" value="GH"/>
</dbReference>
<keyword evidence="12" id="KW-1185">Reference proteome</keyword>
<comment type="pathway">
    <text evidence="1">Glycan degradation; xylan degradation.</text>
</comment>
<dbReference type="SMART" id="SM01217">
    <property type="entry name" value="Fn3_like"/>
    <property type="match status" value="1"/>
</dbReference>
<dbReference type="Proteomes" id="UP001211907">
    <property type="component" value="Unassembled WGS sequence"/>
</dbReference>
<name>A0AAD5SVM1_9FUNG</name>
<keyword evidence="6" id="KW-0326">Glycosidase</keyword>
<dbReference type="Pfam" id="PF14310">
    <property type="entry name" value="Fn3-like"/>
    <property type="match status" value="1"/>
</dbReference>
<feature type="chain" id="PRO_5042121987" description="xylan 1,4-beta-xylosidase" evidence="9">
    <location>
        <begin position="27"/>
        <end position="797"/>
    </location>
</feature>
<evidence type="ECO:0000256" key="4">
    <source>
        <dbReference type="ARBA" id="ARBA00022729"/>
    </source>
</evidence>
<dbReference type="Pfam" id="PF01915">
    <property type="entry name" value="Glyco_hydro_3_C"/>
    <property type="match status" value="1"/>
</dbReference>
<feature type="domain" description="Fibronectin type III-like" evidence="10">
    <location>
        <begin position="691"/>
        <end position="759"/>
    </location>
</feature>
<dbReference type="GO" id="GO:0045493">
    <property type="term" value="P:xylan catabolic process"/>
    <property type="evidence" value="ECO:0007669"/>
    <property type="project" value="UniProtKB-KW"/>
</dbReference>
<keyword evidence="3" id="KW-0858">Xylan degradation</keyword>
<dbReference type="SUPFAM" id="SSF51445">
    <property type="entry name" value="(Trans)glycosidases"/>
    <property type="match status" value="1"/>
</dbReference>
<gene>
    <name evidence="11" type="ORF">HK100_002207</name>
</gene>
<dbReference type="GO" id="GO:0009044">
    <property type="term" value="F:xylan 1,4-beta-xylosidase activity"/>
    <property type="evidence" value="ECO:0007669"/>
    <property type="project" value="UniProtKB-EC"/>
</dbReference>
<comment type="catalytic activity">
    <reaction evidence="7">
        <text>Hydrolysis of (1-&gt;4)-beta-D-xylans, to remove successive D-xylose residues from the non-reducing termini.</text>
        <dbReference type="EC" id="3.2.1.37"/>
    </reaction>
</comment>
<dbReference type="PANTHER" id="PTHR42721:SF3">
    <property type="entry name" value="BETA-D-XYLOSIDASE 5-RELATED"/>
    <property type="match status" value="1"/>
</dbReference>
<keyword evidence="3" id="KW-0119">Carbohydrate metabolism</keyword>
<evidence type="ECO:0000313" key="11">
    <source>
        <dbReference type="EMBL" id="KAJ3112822.1"/>
    </source>
</evidence>
<feature type="signal peptide" evidence="9">
    <location>
        <begin position="1"/>
        <end position="26"/>
    </location>
</feature>
<evidence type="ECO:0000259" key="10">
    <source>
        <dbReference type="SMART" id="SM01217"/>
    </source>
</evidence>
<dbReference type="EC" id="3.2.1.37" evidence="8"/>
<evidence type="ECO:0000256" key="6">
    <source>
        <dbReference type="ARBA" id="ARBA00023295"/>
    </source>
</evidence>
<dbReference type="Gene3D" id="3.20.20.300">
    <property type="entry name" value="Glycoside hydrolase, family 3, N-terminal domain"/>
    <property type="match status" value="1"/>
</dbReference>
<organism evidence="11 12">
    <name type="scientific">Physocladia obscura</name>
    <dbReference type="NCBI Taxonomy" id="109957"/>
    <lineage>
        <taxon>Eukaryota</taxon>
        <taxon>Fungi</taxon>
        <taxon>Fungi incertae sedis</taxon>
        <taxon>Chytridiomycota</taxon>
        <taxon>Chytridiomycota incertae sedis</taxon>
        <taxon>Chytridiomycetes</taxon>
        <taxon>Chytridiales</taxon>
        <taxon>Chytriomycetaceae</taxon>
        <taxon>Physocladia</taxon>
    </lineage>
</organism>
<evidence type="ECO:0000256" key="2">
    <source>
        <dbReference type="ARBA" id="ARBA00005336"/>
    </source>
</evidence>
<dbReference type="InterPro" id="IPR026891">
    <property type="entry name" value="Fn3-like"/>
</dbReference>
<keyword evidence="3" id="KW-0624">Polysaccharide degradation</keyword>
<dbReference type="InterPro" id="IPR001764">
    <property type="entry name" value="Glyco_hydro_3_N"/>
</dbReference>